<dbReference type="GO" id="GO:0032040">
    <property type="term" value="C:small-subunit processome"/>
    <property type="evidence" value="ECO:0007669"/>
    <property type="project" value="TreeGrafter"/>
</dbReference>
<name>L2GLS1_VITCO</name>
<gene>
    <name evidence="1" type="ORF">VICG_01721</name>
</gene>
<proteinExistence type="predicted"/>
<dbReference type="InParanoid" id="L2GLS1"/>
<dbReference type="SUPFAM" id="SSF82171">
    <property type="entry name" value="DPP6 N-terminal domain-like"/>
    <property type="match status" value="1"/>
</dbReference>
<dbReference type="VEuPathDB" id="MicrosporidiaDB:VICG_01721"/>
<dbReference type="GO" id="GO:0003723">
    <property type="term" value="F:RNA binding"/>
    <property type="evidence" value="ECO:0007669"/>
    <property type="project" value="TreeGrafter"/>
</dbReference>
<dbReference type="OrthoDB" id="2186662at2759"/>
<protein>
    <submittedName>
        <fullName evidence="1">Uncharacterized protein</fullName>
    </submittedName>
</protein>
<evidence type="ECO:0000313" key="1">
    <source>
        <dbReference type="EMBL" id="ELA41232.1"/>
    </source>
</evidence>
<dbReference type="OMA" id="LRTHEMH"/>
<dbReference type="InterPro" id="IPR036322">
    <property type="entry name" value="WD40_repeat_dom_sf"/>
</dbReference>
<dbReference type="GO" id="GO:0000462">
    <property type="term" value="P:maturation of SSU-rRNA from tricistronic rRNA transcript (SSU-rRNA, 5.8S rRNA, LSU-rRNA)"/>
    <property type="evidence" value="ECO:0007669"/>
    <property type="project" value="InterPro"/>
</dbReference>
<dbReference type="InterPro" id="IPR015943">
    <property type="entry name" value="WD40/YVTN_repeat-like_dom_sf"/>
</dbReference>
<sequence>MLAHVFRPPEFIPSPVTSLCSNNRIVAIFRRNGMLELHHSSSLQKFLFFEISEEIVQSAFLDLNTVICLSKTGRVVIFDTSNLNRTVLDLDATNISVECQKIGYAPRSFYFSNSRNEVFHYQGNINNISNNSVGDSIVQIATVTSKISSLLAAFSYILIGTSDGWITILHNSKVITEIEIKTTPIKFAGINVSSFCVCGENGHIYLINPISEIVLDKFHVREHPLNDLVILNDQVHVSGVDSRIFCAKILKNKIVKAFQGDPHSAEVLCMCVDNGRVLSGGEDCTVVISSTEIDKYTFRILYDSSVLAGRTKEYFYTAYSASLDLFSISNDKDTHTPLDSDVVNCDGNVDASNLFNDSANKLITFRIDESVLENINQKTTKFNHFLSIKQKNHIISADIHFDQQYACISTSKKAILYSLFTGSKLHIENLREFPPAKWVRFSSGFLALQHFDFTVTVLNIDSFEEHHMKYEDINEKVEISNNYLVFPVKGEIYNLRTHEMHPISIGTPVVSQCFNDHIVYLVESPDGYSKKVIKDHQCIAEEPISLPLVNNQNSTLFKDILYMAGDNAFSNEKYIFLLRNGAISTYEIGLLIHNIALYKDSIVIIQSSYKTLSKTFKKSVFKEKFSNK</sequence>
<reference evidence="2" key="1">
    <citation type="submission" date="2011-05" db="EMBL/GenBank/DDBJ databases">
        <title>The genome sequence of Vittaforma corneae strain ATCC 50505.</title>
        <authorList>
            <consortium name="The Broad Institute Genome Sequencing Platform"/>
            <person name="Cuomo C."/>
            <person name="Didier E."/>
            <person name="Bowers L."/>
            <person name="Young S.K."/>
            <person name="Zeng Q."/>
            <person name="Gargeya S."/>
            <person name="Fitzgerald M."/>
            <person name="Haas B."/>
            <person name="Abouelleil A."/>
            <person name="Alvarado L."/>
            <person name="Arachchi H.M."/>
            <person name="Berlin A."/>
            <person name="Chapman S.B."/>
            <person name="Gearin G."/>
            <person name="Goldberg J."/>
            <person name="Griggs A."/>
            <person name="Gujja S."/>
            <person name="Hansen M."/>
            <person name="Heiman D."/>
            <person name="Howarth C."/>
            <person name="Larimer J."/>
            <person name="Lui A."/>
            <person name="MacDonald P.J.P."/>
            <person name="McCowen C."/>
            <person name="Montmayeur A."/>
            <person name="Murphy C."/>
            <person name="Neiman D."/>
            <person name="Pearson M."/>
            <person name="Priest M."/>
            <person name="Roberts A."/>
            <person name="Saif S."/>
            <person name="Shea T."/>
            <person name="Sisk P."/>
            <person name="Stolte C."/>
            <person name="Sykes S."/>
            <person name="Wortman J."/>
            <person name="Nusbaum C."/>
            <person name="Birren B."/>
        </authorList>
    </citation>
    <scope>NUCLEOTIDE SEQUENCE [LARGE SCALE GENOMIC DNA]</scope>
    <source>
        <strain evidence="2">ATCC 50505</strain>
    </source>
</reference>
<dbReference type="PANTHER" id="PTHR44163">
    <property type="entry name" value="U3 SMALL NUCLEOLAR RNA-ASSOCIATED PROTEIN 4 HOMOLOG"/>
    <property type="match status" value="1"/>
</dbReference>
<dbReference type="PANTHER" id="PTHR44163:SF1">
    <property type="entry name" value="U3 SMALL NUCLEOLAR RNA-ASSOCIATED PROTEIN 4 HOMOLOG"/>
    <property type="match status" value="1"/>
</dbReference>
<dbReference type="HOGENOM" id="CLU_030361_0_0_1"/>
<dbReference type="GO" id="GO:0030686">
    <property type="term" value="C:90S preribosome"/>
    <property type="evidence" value="ECO:0007669"/>
    <property type="project" value="InterPro"/>
</dbReference>
<evidence type="ECO:0000313" key="2">
    <source>
        <dbReference type="Proteomes" id="UP000011082"/>
    </source>
</evidence>
<dbReference type="EMBL" id="JH370147">
    <property type="protein sequence ID" value="ELA41232.1"/>
    <property type="molecule type" value="Genomic_DNA"/>
</dbReference>
<organism evidence="1 2">
    <name type="scientific">Vittaforma corneae (strain ATCC 50505)</name>
    <name type="common">Microsporidian parasite</name>
    <name type="synonym">Nosema corneum</name>
    <dbReference type="NCBI Taxonomy" id="993615"/>
    <lineage>
        <taxon>Eukaryota</taxon>
        <taxon>Fungi</taxon>
        <taxon>Fungi incertae sedis</taxon>
        <taxon>Microsporidia</taxon>
        <taxon>Nosematidae</taxon>
        <taxon>Vittaforma</taxon>
    </lineage>
</organism>
<keyword evidence="2" id="KW-1185">Reference proteome</keyword>
<accession>L2GLS1</accession>
<dbReference type="Gene3D" id="2.130.10.10">
    <property type="entry name" value="YVTN repeat-like/Quinoprotein amine dehydrogenase"/>
    <property type="match status" value="1"/>
</dbReference>
<dbReference type="GeneID" id="19882431"/>
<dbReference type="AlphaFoldDB" id="L2GLS1"/>
<dbReference type="InterPro" id="IPR046351">
    <property type="entry name" value="UTP4"/>
</dbReference>
<dbReference type="SUPFAM" id="SSF50978">
    <property type="entry name" value="WD40 repeat-like"/>
    <property type="match status" value="1"/>
</dbReference>
<dbReference type="Proteomes" id="UP000011082">
    <property type="component" value="Unassembled WGS sequence"/>
</dbReference>
<dbReference type="GO" id="GO:0034455">
    <property type="term" value="C:t-UTP complex"/>
    <property type="evidence" value="ECO:0007669"/>
    <property type="project" value="TreeGrafter"/>
</dbReference>
<dbReference type="RefSeq" id="XP_007605166.1">
    <property type="nucleotide sequence ID" value="XM_007605104.1"/>
</dbReference>